<dbReference type="InterPro" id="IPR011004">
    <property type="entry name" value="Trimer_LpxA-like_sf"/>
</dbReference>
<accession>A0A0F9S7K3</accession>
<dbReference type="NCBIfam" id="TIGR01853">
    <property type="entry name" value="lipid_A_lpxD"/>
    <property type="match status" value="1"/>
</dbReference>
<dbReference type="InterPro" id="IPR007691">
    <property type="entry name" value="LpxD"/>
</dbReference>
<keyword evidence="5" id="KW-0012">Acyltransferase</keyword>
<reference evidence="6" key="1">
    <citation type="journal article" date="2015" name="Nature">
        <title>Complex archaea that bridge the gap between prokaryotes and eukaryotes.</title>
        <authorList>
            <person name="Spang A."/>
            <person name="Saw J.H."/>
            <person name="Jorgensen S.L."/>
            <person name="Zaremba-Niedzwiedzka K."/>
            <person name="Martijn J."/>
            <person name="Lind A.E."/>
            <person name="van Eijk R."/>
            <person name="Schleper C."/>
            <person name="Guy L."/>
            <person name="Ettema T.J."/>
        </authorList>
    </citation>
    <scope>NUCLEOTIDE SEQUENCE</scope>
</reference>
<dbReference type="PROSITE" id="PS00101">
    <property type="entry name" value="HEXAPEP_TRANSFERASES"/>
    <property type="match status" value="1"/>
</dbReference>
<evidence type="ECO:0008006" key="7">
    <source>
        <dbReference type="Google" id="ProtNLM"/>
    </source>
</evidence>
<protein>
    <recommendedName>
        <fullName evidence="7">UDP-3-O-[3-hydroxymyristoyl] glucosamine N-acyltransferase non-repeat region domain-containing protein</fullName>
    </recommendedName>
</protein>
<evidence type="ECO:0000256" key="1">
    <source>
        <dbReference type="ARBA" id="ARBA00022516"/>
    </source>
</evidence>
<dbReference type="AlphaFoldDB" id="A0A0F9S7K3"/>
<keyword evidence="3" id="KW-0808">Transferase</keyword>
<dbReference type="SUPFAM" id="SSF51161">
    <property type="entry name" value="Trimeric LpxA-like enzymes"/>
    <property type="match status" value="1"/>
</dbReference>
<evidence type="ECO:0000313" key="6">
    <source>
        <dbReference type="EMBL" id="KKN63039.1"/>
    </source>
</evidence>
<keyword evidence="2" id="KW-0441">Lipid A biosynthesis</keyword>
<dbReference type="InterPro" id="IPR001451">
    <property type="entry name" value="Hexapep"/>
</dbReference>
<dbReference type="PANTHER" id="PTHR43378:SF2">
    <property type="entry name" value="UDP-3-O-ACYLGLUCOSAMINE N-ACYLTRANSFERASE 1, MITOCHONDRIAL-RELATED"/>
    <property type="match status" value="1"/>
</dbReference>
<organism evidence="6">
    <name type="scientific">marine sediment metagenome</name>
    <dbReference type="NCBI Taxonomy" id="412755"/>
    <lineage>
        <taxon>unclassified sequences</taxon>
        <taxon>metagenomes</taxon>
        <taxon>ecological metagenomes</taxon>
    </lineage>
</organism>
<evidence type="ECO:0000256" key="2">
    <source>
        <dbReference type="ARBA" id="ARBA00022556"/>
    </source>
</evidence>
<dbReference type="NCBIfam" id="NF002060">
    <property type="entry name" value="PRK00892.1"/>
    <property type="match status" value="1"/>
</dbReference>
<dbReference type="GO" id="GO:0016020">
    <property type="term" value="C:membrane"/>
    <property type="evidence" value="ECO:0007669"/>
    <property type="project" value="GOC"/>
</dbReference>
<comment type="caution">
    <text evidence="6">The sequence shown here is derived from an EMBL/GenBank/DDBJ whole genome shotgun (WGS) entry which is preliminary data.</text>
</comment>
<evidence type="ECO:0000256" key="4">
    <source>
        <dbReference type="ARBA" id="ARBA00023098"/>
    </source>
</evidence>
<keyword evidence="1" id="KW-0444">Lipid biosynthesis</keyword>
<evidence type="ECO:0000256" key="3">
    <source>
        <dbReference type="ARBA" id="ARBA00022679"/>
    </source>
</evidence>
<dbReference type="CDD" id="cd03352">
    <property type="entry name" value="LbH_LpxD"/>
    <property type="match status" value="1"/>
</dbReference>
<dbReference type="PANTHER" id="PTHR43378">
    <property type="entry name" value="UDP-3-O-ACYLGLUCOSAMINE N-ACYLTRANSFERASE"/>
    <property type="match status" value="1"/>
</dbReference>
<dbReference type="EMBL" id="LAZR01000603">
    <property type="protein sequence ID" value="KKN63039.1"/>
    <property type="molecule type" value="Genomic_DNA"/>
</dbReference>
<dbReference type="Gene3D" id="3.40.1390.10">
    <property type="entry name" value="MurE/MurF, N-terminal domain"/>
    <property type="match status" value="1"/>
</dbReference>
<proteinExistence type="predicted"/>
<evidence type="ECO:0000256" key="5">
    <source>
        <dbReference type="ARBA" id="ARBA00023315"/>
    </source>
</evidence>
<dbReference type="InterPro" id="IPR018357">
    <property type="entry name" value="Hexapep_transf_CS"/>
</dbReference>
<gene>
    <name evidence="6" type="ORF">LCGC14_0505660</name>
</gene>
<name>A0A0F9S7K3_9ZZZZ</name>
<dbReference type="GO" id="GO:0009245">
    <property type="term" value="P:lipid A biosynthetic process"/>
    <property type="evidence" value="ECO:0007669"/>
    <property type="project" value="UniProtKB-KW"/>
</dbReference>
<dbReference type="GO" id="GO:0016410">
    <property type="term" value="F:N-acyltransferase activity"/>
    <property type="evidence" value="ECO:0007669"/>
    <property type="project" value="InterPro"/>
</dbReference>
<sequence>MTYTIQQIADALGAKAVGDTTLRIAKLAEPANAHADDLALAMNPKYAQTLSDGAALAAMLWPDADWQSMGLKAAILPDRPRFAMSGLTRMLDPGQGLEKGIHPSAIIDPTAQLADDVSVGPLTIIAAGVQIGAGSVIGPQCYIGTDAVLGKNAYLRDHVSIGARVRIGDDFIAQPGARLGGDGFSFVTLEPSTVEETRKTLGDRGDTKAQQWARIHTLGGVTVGNDVECGMNSTVDSGTIRDTVIGDGTKLDNLVHLGHNVVVGKNCLLCGQVGVAGSATIGDNVVLGGQVGVSDNIFIGDGVIAGGGTKIMSNAPAGRSMLGYPGTEMSKQIEGYKALRRLPRLIRDFAKLKAEVAKSERPKATDES</sequence>
<dbReference type="Pfam" id="PF00132">
    <property type="entry name" value="Hexapep"/>
    <property type="match status" value="2"/>
</dbReference>
<dbReference type="Gene3D" id="2.160.10.10">
    <property type="entry name" value="Hexapeptide repeat proteins"/>
    <property type="match status" value="1"/>
</dbReference>
<keyword evidence="4" id="KW-0443">Lipid metabolism</keyword>